<dbReference type="SMART" id="SM00034">
    <property type="entry name" value="CLECT"/>
    <property type="match status" value="1"/>
</dbReference>
<dbReference type="SUPFAM" id="SSF49265">
    <property type="entry name" value="Fibronectin type III"/>
    <property type="match status" value="2"/>
</dbReference>
<gene>
    <name evidence="12 13" type="primary">LOC115887180</name>
</gene>
<dbReference type="RefSeq" id="XP_030762385.1">
    <property type="nucleotide sequence ID" value="XM_030906525.1"/>
</dbReference>
<keyword evidence="8" id="KW-0732">Signal</keyword>
<proteinExistence type="predicted"/>
<evidence type="ECO:0000256" key="7">
    <source>
        <dbReference type="ARBA" id="ARBA00023319"/>
    </source>
</evidence>
<protein>
    <submittedName>
        <fullName evidence="12 13">Contactin</fullName>
    </submittedName>
</protein>
<dbReference type="Gene3D" id="3.10.100.10">
    <property type="entry name" value="Mannose-Binding Protein A, subunit A"/>
    <property type="match status" value="1"/>
</dbReference>
<feature type="domain" description="Fibronectin type-III" evidence="10">
    <location>
        <begin position="1029"/>
        <end position="1127"/>
    </location>
</feature>
<feature type="domain" description="Ig-like" evidence="9">
    <location>
        <begin position="717"/>
        <end position="804"/>
    </location>
</feature>
<dbReference type="PROSITE" id="PS50835">
    <property type="entry name" value="IG_LIKE"/>
    <property type="match status" value="6"/>
</dbReference>
<evidence type="ECO:0000313" key="12">
    <source>
        <dbReference type="RefSeq" id="XP_030762385.1"/>
    </source>
</evidence>
<dbReference type="SUPFAM" id="SSF48726">
    <property type="entry name" value="Immunoglobulin"/>
    <property type="match status" value="6"/>
</dbReference>
<dbReference type="Pfam" id="PF00041">
    <property type="entry name" value="fn3"/>
    <property type="match status" value="3"/>
</dbReference>
<dbReference type="Proteomes" id="UP000504635">
    <property type="component" value="Unplaced"/>
</dbReference>
<dbReference type="GO" id="GO:0098609">
    <property type="term" value="P:cell-cell adhesion"/>
    <property type="evidence" value="ECO:0007669"/>
    <property type="project" value="UniProtKB-ARBA"/>
</dbReference>
<keyword evidence="2" id="KW-1003">Cell membrane</keyword>
<dbReference type="Pfam" id="PF13927">
    <property type="entry name" value="Ig_3"/>
    <property type="match status" value="4"/>
</dbReference>
<feature type="domain" description="Fibronectin type-III" evidence="10">
    <location>
        <begin position="925"/>
        <end position="1024"/>
    </location>
</feature>
<dbReference type="InterPro" id="IPR036179">
    <property type="entry name" value="Ig-like_dom_sf"/>
</dbReference>
<dbReference type="PROSITE" id="PS50853">
    <property type="entry name" value="FN3"/>
    <property type="match status" value="4"/>
</dbReference>
<dbReference type="Pfam" id="PF07679">
    <property type="entry name" value="I-set"/>
    <property type="match status" value="1"/>
</dbReference>
<evidence type="ECO:0000313" key="13">
    <source>
        <dbReference type="RefSeq" id="XP_030762386.1"/>
    </source>
</evidence>
<name>A0A6J2YHL6_SITOR</name>
<evidence type="ECO:0000259" key="9">
    <source>
        <dbReference type="PROSITE" id="PS50835"/>
    </source>
</evidence>
<dbReference type="SMART" id="SM00409">
    <property type="entry name" value="IG"/>
    <property type="match status" value="6"/>
</dbReference>
<dbReference type="AlphaFoldDB" id="A0A6J2YHL6"/>
<dbReference type="InterPro" id="IPR007110">
    <property type="entry name" value="Ig-like_dom"/>
</dbReference>
<dbReference type="SMART" id="SM00060">
    <property type="entry name" value="FN3"/>
    <property type="match status" value="4"/>
</dbReference>
<feature type="domain" description="Fibronectin type-III" evidence="10">
    <location>
        <begin position="817"/>
        <end position="920"/>
    </location>
</feature>
<dbReference type="KEGG" id="soy:115887180"/>
<dbReference type="FunFam" id="2.60.40.10:FF:000035">
    <property type="entry name" value="Contactin 1"/>
    <property type="match status" value="1"/>
</dbReference>
<dbReference type="FunFam" id="2.60.40.10:FF:000064">
    <property type="entry name" value="Contactin 1"/>
    <property type="match status" value="1"/>
</dbReference>
<dbReference type="SMART" id="SM00408">
    <property type="entry name" value="IGc2"/>
    <property type="match status" value="5"/>
</dbReference>
<keyword evidence="7" id="KW-0393">Immunoglobulin domain</keyword>
<comment type="subcellular location">
    <subcellularLocation>
        <location evidence="1">Cell membrane</location>
    </subcellularLocation>
</comment>
<dbReference type="InterPro" id="IPR013783">
    <property type="entry name" value="Ig-like_fold"/>
</dbReference>
<dbReference type="OrthoDB" id="3666223at2759"/>
<feature type="domain" description="Ig-like" evidence="9">
    <location>
        <begin position="345"/>
        <end position="427"/>
    </location>
</feature>
<dbReference type="InterPro" id="IPR003599">
    <property type="entry name" value="Ig_sub"/>
</dbReference>
<dbReference type="InterPro" id="IPR016187">
    <property type="entry name" value="CTDL_fold"/>
</dbReference>
<dbReference type="GO" id="GO:0009653">
    <property type="term" value="P:anatomical structure morphogenesis"/>
    <property type="evidence" value="ECO:0007669"/>
    <property type="project" value="UniProtKB-ARBA"/>
</dbReference>
<dbReference type="RefSeq" id="XP_030762386.1">
    <property type="nucleotide sequence ID" value="XM_030906526.1"/>
</dbReference>
<evidence type="ECO:0000256" key="8">
    <source>
        <dbReference type="SAM" id="SignalP"/>
    </source>
</evidence>
<dbReference type="GO" id="GO:0005886">
    <property type="term" value="C:plasma membrane"/>
    <property type="evidence" value="ECO:0007669"/>
    <property type="project" value="UniProtKB-SubCell"/>
</dbReference>
<dbReference type="InterPro" id="IPR001304">
    <property type="entry name" value="C-type_lectin-like"/>
</dbReference>
<dbReference type="InterPro" id="IPR013098">
    <property type="entry name" value="Ig_I-set"/>
</dbReference>
<dbReference type="InterPro" id="IPR036116">
    <property type="entry name" value="FN3_sf"/>
</dbReference>
<evidence type="ECO:0000313" key="11">
    <source>
        <dbReference type="Proteomes" id="UP000504635"/>
    </source>
</evidence>
<sequence>MLAILCFWLFYLTQADLQNLNPNSIEYSNFDSEYNSDYPYYPGFYFNDDLRCPDNWVQFQQFCYKFNKSPLRPYTEARRLCQTYSGDPSASERTPIDLVSLNSVDEHSFLVQQLNRLDPQHRRWYIGAHQTSANFYSNPDASPFPNMENAIIWDDDSHSRYGAPDTDFLVYKFSKKLMHWILEPVVGDEPLSFICKSAINDVQRLRTADRDYTYGTEITDPERIPRGPYFIEQPKEAIFDGSKRTLYNDVSLSCLAGGYPTPTYNWYREDYENDMLIPKRIDPLTDSRYTVSGGKLIIHDPQQRKDRATYHCRASNKFGTIISESVSLNFGFILEFILKRSPEVGDLNWGKTIFCDPPNHFPDIKYSWSRDYFPNFVEEDQRVFVSYDGSLYFSALETIDRAKYSCSVQSEFSDSGRNGPFFPLRVNPHSNYQTLKFANNFPKAFPEAPIAGKEVRLECIAFGYPVPSYNWTRKGSPFPRNAYFTSYNRVLMIPEVHVEDEGEYSCKAYNDKQSIENSVVLNIQAEPNFTIPLTDKHIDRKAELIWTCEAFGIPDVNYTWWKDGKLLSPLTLDREDRARIFVRDNVLTISYLNEERDPGMYQCKAANTLKTRYSSAQLRVLAFKPSFKKHPLESETYAAEGGNVTIRCNPEAAPRPTFVWRKDGMEIGQGGHRRMSSDGNLFLSPVSRDDEGVYTCIASNELGIAESKGRLIVLRGPRIVETPRPTISVINGRSIDLQCYATTDEMLDIAYIWAHNGLRIRDIDTKNSNERLRVDGGYLRINNSTFSDSGDYDCIVQSPVGVISYRTAVVVQGPPGPPGGVQVITIQKNSFTLQWTDGATNGKLIYTYSISGRTSWNSTWVVLAIGVRARDIDRYTGRKEAVVDMNLTPWAFYEFRVSAWNELGAGPYSAPSPKYQTLRDRPRIAPSNVGGGGGKIGDLTVTWTPLRPEQQHAPGIHYKVFWKRYKEQVEFQSTVLEEFGNVGTAVVQIEPKYYYTQYLVKVQAINEIGPGPISEEALVYSAEDMPQVAPQLVVAMSYNSTALNVSWDPIDETREKVKGKLIGHRIKYWKKDTNESDSVYYLSRTTRPSALIVGLQPDTYYFVKVMAYNSAGEGPESEKYLERTYRKAPQKPPSSVRVFGINPSTIKVVYRYVQPSLEEEPLLGYKIRVWEYDQDLSTANDTIVPFGSRLEGYVTNLTPGKTYRMRILAYSNGGDGRMSSPESVFQMGNPEYFRSSSVELHFHSMIKLIALVLIANTIRSLY</sequence>
<dbReference type="InterPro" id="IPR003598">
    <property type="entry name" value="Ig_sub2"/>
</dbReference>
<reference evidence="12 13" key="1">
    <citation type="submission" date="2025-04" db="UniProtKB">
        <authorList>
            <consortium name="RefSeq"/>
        </authorList>
    </citation>
    <scope>IDENTIFICATION</scope>
    <source>
        <tissue evidence="12 13">Gonads</tissue>
    </source>
</reference>
<feature type="chain" id="PRO_5044642917" evidence="8">
    <location>
        <begin position="16"/>
        <end position="1262"/>
    </location>
</feature>
<dbReference type="GeneID" id="115887180"/>
<feature type="domain" description="Fibronectin type-III" evidence="10">
    <location>
        <begin position="1132"/>
        <end position="1230"/>
    </location>
</feature>
<evidence type="ECO:0000256" key="1">
    <source>
        <dbReference type="ARBA" id="ARBA00004236"/>
    </source>
</evidence>
<dbReference type="PANTHER" id="PTHR44170">
    <property type="entry name" value="PROTEIN SIDEKICK"/>
    <property type="match status" value="1"/>
</dbReference>
<dbReference type="CDD" id="cd00037">
    <property type="entry name" value="CLECT"/>
    <property type="match status" value="1"/>
</dbReference>
<evidence type="ECO:0000256" key="4">
    <source>
        <dbReference type="ARBA" id="ARBA00023136"/>
    </source>
</evidence>
<dbReference type="FunFam" id="2.60.40.10:FF:001529">
    <property type="entry name" value="Cell adhesion molecule"/>
    <property type="match status" value="1"/>
</dbReference>
<evidence type="ECO:0000256" key="6">
    <source>
        <dbReference type="ARBA" id="ARBA00023180"/>
    </source>
</evidence>
<feature type="domain" description="Ig-like" evidence="9">
    <location>
        <begin position="527"/>
        <end position="619"/>
    </location>
</feature>
<dbReference type="Gene3D" id="2.60.40.10">
    <property type="entry name" value="Immunoglobulins"/>
    <property type="match status" value="10"/>
</dbReference>
<dbReference type="FunFam" id="2.60.40.10:FF:000005">
    <property type="entry name" value="Neuronal cell adhesion molecule"/>
    <property type="match status" value="1"/>
</dbReference>
<feature type="domain" description="Ig-like" evidence="9">
    <location>
        <begin position="625"/>
        <end position="712"/>
    </location>
</feature>
<dbReference type="InterPro" id="IPR003961">
    <property type="entry name" value="FN3_dom"/>
</dbReference>
<keyword evidence="11" id="KW-1185">Reference proteome</keyword>
<dbReference type="CDD" id="cd00063">
    <property type="entry name" value="FN3"/>
    <property type="match status" value="4"/>
</dbReference>
<keyword evidence="6" id="KW-0325">Glycoprotein</keyword>
<evidence type="ECO:0000256" key="3">
    <source>
        <dbReference type="ARBA" id="ARBA00022737"/>
    </source>
</evidence>
<feature type="domain" description="Ig-like" evidence="9">
    <location>
        <begin position="442"/>
        <end position="522"/>
    </location>
</feature>
<keyword evidence="4" id="KW-0472">Membrane</keyword>
<evidence type="ECO:0000259" key="10">
    <source>
        <dbReference type="PROSITE" id="PS50853"/>
    </source>
</evidence>
<dbReference type="FunFam" id="2.60.40.10:FF:000032">
    <property type="entry name" value="palladin isoform X1"/>
    <property type="match status" value="1"/>
</dbReference>
<feature type="domain" description="Ig-like" evidence="9">
    <location>
        <begin position="228"/>
        <end position="329"/>
    </location>
</feature>
<evidence type="ECO:0000256" key="5">
    <source>
        <dbReference type="ARBA" id="ARBA00023157"/>
    </source>
</evidence>
<dbReference type="InterPro" id="IPR016186">
    <property type="entry name" value="C-type_lectin-like/link_sf"/>
</dbReference>
<evidence type="ECO:0000256" key="2">
    <source>
        <dbReference type="ARBA" id="ARBA00022475"/>
    </source>
</evidence>
<organism evidence="11 12">
    <name type="scientific">Sitophilus oryzae</name>
    <name type="common">Rice weevil</name>
    <name type="synonym">Curculio oryzae</name>
    <dbReference type="NCBI Taxonomy" id="7048"/>
    <lineage>
        <taxon>Eukaryota</taxon>
        <taxon>Metazoa</taxon>
        <taxon>Ecdysozoa</taxon>
        <taxon>Arthropoda</taxon>
        <taxon>Hexapoda</taxon>
        <taxon>Insecta</taxon>
        <taxon>Pterygota</taxon>
        <taxon>Neoptera</taxon>
        <taxon>Endopterygota</taxon>
        <taxon>Coleoptera</taxon>
        <taxon>Polyphaga</taxon>
        <taxon>Cucujiformia</taxon>
        <taxon>Curculionidae</taxon>
        <taxon>Dryophthorinae</taxon>
        <taxon>Sitophilus</taxon>
    </lineage>
</organism>
<keyword evidence="3" id="KW-0677">Repeat</keyword>
<dbReference type="PANTHER" id="PTHR44170:SF6">
    <property type="entry name" value="CONTACTIN"/>
    <property type="match status" value="1"/>
</dbReference>
<feature type="signal peptide" evidence="8">
    <location>
        <begin position="1"/>
        <end position="15"/>
    </location>
</feature>
<dbReference type="GO" id="GO:0030154">
    <property type="term" value="P:cell differentiation"/>
    <property type="evidence" value="ECO:0007669"/>
    <property type="project" value="UniProtKB-ARBA"/>
</dbReference>
<dbReference type="SUPFAM" id="SSF56436">
    <property type="entry name" value="C-type lectin-like"/>
    <property type="match status" value="1"/>
</dbReference>
<accession>A0A6J2YHL6</accession>
<keyword evidence="5" id="KW-1015">Disulfide bond</keyword>